<dbReference type="PIRSF" id="PIRSF000477">
    <property type="entry name" value="PurNPase"/>
    <property type="match status" value="1"/>
</dbReference>
<organism evidence="7">
    <name type="scientific">candidate division WOR-3 bacterium</name>
    <dbReference type="NCBI Taxonomy" id="2052148"/>
    <lineage>
        <taxon>Bacteria</taxon>
        <taxon>Bacteria division WOR-3</taxon>
    </lineage>
</organism>
<dbReference type="AlphaFoldDB" id="A0A7V3UZ70"/>
<proteinExistence type="inferred from homology"/>
<feature type="domain" description="Nucleoside phosphorylase" evidence="6">
    <location>
        <begin position="24"/>
        <end position="271"/>
    </location>
</feature>
<dbReference type="InterPro" id="IPR011270">
    <property type="entry name" value="Pur_Nuc_Pase_Ino/Guo-sp"/>
</dbReference>
<gene>
    <name evidence="7" type="ORF">ENX16_01680</name>
</gene>
<evidence type="ECO:0000256" key="2">
    <source>
        <dbReference type="ARBA" id="ARBA00006751"/>
    </source>
</evidence>
<dbReference type="GO" id="GO:0009116">
    <property type="term" value="P:nucleoside metabolic process"/>
    <property type="evidence" value="ECO:0007669"/>
    <property type="project" value="InterPro"/>
</dbReference>
<reference evidence="7" key="1">
    <citation type="journal article" date="2020" name="mSystems">
        <title>Genome- and Community-Level Interaction Insights into Carbon Utilization and Element Cycling Functions of Hydrothermarchaeota in Hydrothermal Sediment.</title>
        <authorList>
            <person name="Zhou Z."/>
            <person name="Liu Y."/>
            <person name="Xu W."/>
            <person name="Pan J."/>
            <person name="Luo Z.H."/>
            <person name="Li M."/>
        </authorList>
    </citation>
    <scope>NUCLEOTIDE SEQUENCE [LARGE SCALE GENOMIC DNA]</scope>
    <source>
        <strain evidence="7">SpSt-914</strain>
    </source>
</reference>
<dbReference type="Gene3D" id="3.40.50.1580">
    <property type="entry name" value="Nucleoside phosphorylase domain"/>
    <property type="match status" value="1"/>
</dbReference>
<dbReference type="Pfam" id="PF01048">
    <property type="entry name" value="PNP_UDP_1"/>
    <property type="match status" value="1"/>
</dbReference>
<accession>A0A7V3UZ70</accession>
<evidence type="ECO:0000259" key="6">
    <source>
        <dbReference type="Pfam" id="PF01048"/>
    </source>
</evidence>
<protein>
    <recommendedName>
        <fullName evidence="5">Purine nucleoside phosphorylase</fullName>
        <ecNumber evidence="5">2.4.2.1</ecNumber>
    </recommendedName>
    <alternativeName>
        <fullName evidence="5">Inosine-guanosine phosphorylase</fullName>
    </alternativeName>
</protein>
<dbReference type="CDD" id="cd09009">
    <property type="entry name" value="PNP-EcPNPII_like"/>
    <property type="match status" value="1"/>
</dbReference>
<dbReference type="SUPFAM" id="SSF53167">
    <property type="entry name" value="Purine and uridine phosphorylases"/>
    <property type="match status" value="1"/>
</dbReference>
<evidence type="ECO:0000256" key="1">
    <source>
        <dbReference type="ARBA" id="ARBA00005058"/>
    </source>
</evidence>
<evidence type="ECO:0000256" key="5">
    <source>
        <dbReference type="PIRNR" id="PIRNR000477"/>
    </source>
</evidence>
<keyword evidence="4 5" id="KW-0808">Transferase</keyword>
<dbReference type="InterPro" id="IPR000845">
    <property type="entry name" value="Nucleoside_phosphorylase_d"/>
</dbReference>
<comment type="pathway">
    <text evidence="1 5">Purine metabolism; purine nucleoside salvage.</text>
</comment>
<evidence type="ECO:0000256" key="3">
    <source>
        <dbReference type="ARBA" id="ARBA00022676"/>
    </source>
</evidence>
<dbReference type="NCBIfam" id="TIGR01697">
    <property type="entry name" value="PNPH-PUNA-XAPA"/>
    <property type="match status" value="1"/>
</dbReference>
<dbReference type="NCBIfam" id="NF006054">
    <property type="entry name" value="PRK08202.1"/>
    <property type="match status" value="1"/>
</dbReference>
<dbReference type="EMBL" id="DTMZ01000034">
    <property type="protein sequence ID" value="HGD12784.1"/>
    <property type="molecule type" value="Genomic_DNA"/>
</dbReference>
<dbReference type="GO" id="GO:0004731">
    <property type="term" value="F:purine-nucleoside phosphorylase activity"/>
    <property type="evidence" value="ECO:0007669"/>
    <property type="project" value="UniProtKB-EC"/>
</dbReference>
<comment type="function">
    <text evidence="5">The purine nucleoside phosphorylases catalyze the phosphorolytic breakdown of the N-glycosidic bond in the beta-(deoxy)ribonucleoside molecules, with the formation of the corresponding free purine bases and pentose-1-phosphate.</text>
</comment>
<dbReference type="PANTHER" id="PTHR11904">
    <property type="entry name" value="METHYLTHIOADENOSINE/PURINE NUCLEOSIDE PHOSPHORYLASE"/>
    <property type="match status" value="1"/>
</dbReference>
<dbReference type="EC" id="2.4.2.1" evidence="5"/>
<evidence type="ECO:0000256" key="4">
    <source>
        <dbReference type="ARBA" id="ARBA00022679"/>
    </source>
</evidence>
<dbReference type="NCBIfam" id="TIGR01700">
    <property type="entry name" value="PNPH"/>
    <property type="match status" value="1"/>
</dbReference>
<dbReference type="UniPathway" id="UPA00606"/>
<evidence type="ECO:0000313" key="7">
    <source>
        <dbReference type="EMBL" id="HGD12784.1"/>
    </source>
</evidence>
<comment type="similarity">
    <text evidence="2 5">Belongs to the PNP/MTAP phosphorylase family.</text>
</comment>
<dbReference type="InterPro" id="IPR011268">
    <property type="entry name" value="Purine_phosphorylase"/>
</dbReference>
<dbReference type="InterPro" id="IPR035994">
    <property type="entry name" value="Nucleoside_phosphorylase_sf"/>
</dbReference>
<dbReference type="PANTHER" id="PTHR11904:SF9">
    <property type="entry name" value="PURINE NUCLEOSIDE PHOSPHORYLASE-RELATED"/>
    <property type="match status" value="1"/>
</dbReference>
<keyword evidence="3 5" id="KW-0328">Glycosyltransferase</keyword>
<sequence>MVELKQKIQESVQAIRSKTGFKPEIGIILGTGLGQLAGQIQADTTIPYATIPHFPIPTVESHGGRLILGTISNRPVVVMQGRVHYYEGYEPQEITHPVRVMKELGIHTLIVSNAAGGLNPEFEAGDIAVITDHINLTSLNPLRGPNDETLGPRFPDMFQCYDPTLIKLAETIASELNIRLRKGIYAWVTGPNLETAAEYRYLRIIGADLVGMSTVPETIVARHAGLRVLGFSVITDMGIPEQLKPVDLSTVLRVANQAQPKLTSLVSEVIKRI</sequence>
<comment type="caution">
    <text evidence="7">The sequence shown here is derived from an EMBL/GenBank/DDBJ whole genome shotgun (WGS) entry which is preliminary data.</text>
</comment>
<dbReference type="GO" id="GO:0005737">
    <property type="term" value="C:cytoplasm"/>
    <property type="evidence" value="ECO:0007669"/>
    <property type="project" value="TreeGrafter"/>
</dbReference>
<name>A0A7V3UZ70_UNCW3</name>